<evidence type="ECO:0000313" key="2">
    <source>
        <dbReference type="Proteomes" id="UP000613580"/>
    </source>
</evidence>
<dbReference type="EMBL" id="JACAZE010000003">
    <property type="protein sequence ID" value="KAF7319112.1"/>
    <property type="molecule type" value="Genomic_DNA"/>
</dbReference>
<dbReference type="OrthoDB" id="428480at2759"/>
<comment type="caution">
    <text evidence="1">The sequence shown here is derived from an EMBL/GenBank/DDBJ whole genome shotgun (WGS) entry which is preliminary data.</text>
</comment>
<dbReference type="Proteomes" id="UP000613580">
    <property type="component" value="Unassembled WGS sequence"/>
</dbReference>
<keyword evidence="2" id="KW-1185">Reference proteome</keyword>
<dbReference type="AlphaFoldDB" id="A0A8H6WIR8"/>
<proteinExistence type="predicted"/>
<dbReference type="GO" id="GO:0016787">
    <property type="term" value="F:hydrolase activity"/>
    <property type="evidence" value="ECO:0007669"/>
    <property type="project" value="UniProtKB-KW"/>
</dbReference>
<organism evidence="1 2">
    <name type="scientific">Mycena chlorophos</name>
    <name type="common">Agaric fungus</name>
    <name type="synonym">Agaricus chlorophos</name>
    <dbReference type="NCBI Taxonomy" id="658473"/>
    <lineage>
        <taxon>Eukaryota</taxon>
        <taxon>Fungi</taxon>
        <taxon>Dikarya</taxon>
        <taxon>Basidiomycota</taxon>
        <taxon>Agaricomycotina</taxon>
        <taxon>Agaricomycetes</taxon>
        <taxon>Agaricomycetidae</taxon>
        <taxon>Agaricales</taxon>
        <taxon>Marasmiineae</taxon>
        <taxon>Mycenaceae</taxon>
        <taxon>Mycena</taxon>
    </lineage>
</organism>
<evidence type="ECO:0000313" key="1">
    <source>
        <dbReference type="EMBL" id="KAF7319112.1"/>
    </source>
</evidence>
<reference evidence="1" key="1">
    <citation type="submission" date="2020-05" db="EMBL/GenBank/DDBJ databases">
        <title>Mycena genomes resolve the evolution of fungal bioluminescence.</title>
        <authorList>
            <person name="Tsai I.J."/>
        </authorList>
    </citation>
    <scope>NUCLEOTIDE SEQUENCE</scope>
    <source>
        <strain evidence="1">110903Hualien_Pintung</strain>
    </source>
</reference>
<name>A0A8H6WIR8_MYCCL</name>
<protein>
    <submittedName>
        <fullName evidence="1">Glycoside hydrolase</fullName>
    </submittedName>
</protein>
<keyword evidence="1" id="KW-0378">Hydrolase</keyword>
<gene>
    <name evidence="1" type="ORF">HMN09_00247500</name>
</gene>
<sequence length="116" mass="12180">MLHFIIPGQNLDRAIPSKTDMILQYDFMSAIIRDSSGNGYDGTCEGCIVANGTLTLSAPGSVLKMLLTSKGRNYMLSFSINPSSPARIAPPIFSGPDSMLVLGNGTVTAIALISGN</sequence>
<accession>A0A8H6WIR8</accession>